<keyword evidence="1" id="KW-0802">TPR repeat</keyword>
<sequence>MRYFLMLFFWCSGFVAAQTDSVKRIDSLKQVLQKPMTDTQRAKALIAMTEACYAGAPAVAIQYAAQAETLSKKINYAEGMLNAYGWLAFLYEQEGKIQPALDYYGKALAIARKTNDKKEEGTVLNNLAAIYKDQGKIIEALGLHQQSLAIKKSIGDKSGIASSLNNVGLIYAGQGRIDEALDHYER</sequence>
<organism evidence="3 4">
    <name type="scientific">Flavobacterium caeni</name>
    <dbReference type="NCBI Taxonomy" id="490189"/>
    <lineage>
        <taxon>Bacteria</taxon>
        <taxon>Pseudomonadati</taxon>
        <taxon>Bacteroidota</taxon>
        <taxon>Flavobacteriia</taxon>
        <taxon>Flavobacteriales</taxon>
        <taxon>Flavobacteriaceae</taxon>
        <taxon>Flavobacterium</taxon>
    </lineage>
</organism>
<dbReference type="PROSITE" id="PS50005">
    <property type="entry name" value="TPR"/>
    <property type="match status" value="1"/>
</dbReference>
<dbReference type="Gene3D" id="1.25.40.10">
    <property type="entry name" value="Tetratricopeptide repeat domain"/>
    <property type="match status" value="1"/>
</dbReference>
<dbReference type="InterPro" id="IPR019734">
    <property type="entry name" value="TPR_rpt"/>
</dbReference>
<dbReference type="Pfam" id="PF13181">
    <property type="entry name" value="TPR_8"/>
    <property type="match status" value="1"/>
</dbReference>
<dbReference type="Proteomes" id="UP000199354">
    <property type="component" value="Unassembled WGS sequence"/>
</dbReference>
<dbReference type="AlphaFoldDB" id="A0A1G5HVZ8"/>
<feature type="chain" id="PRO_5011689012" evidence="2">
    <location>
        <begin position="18"/>
        <end position="186"/>
    </location>
</feature>
<reference evidence="3 4" key="1">
    <citation type="submission" date="2016-10" db="EMBL/GenBank/DDBJ databases">
        <authorList>
            <person name="de Groot N.N."/>
        </authorList>
    </citation>
    <scope>NUCLEOTIDE SEQUENCE [LARGE SCALE GENOMIC DNA]</scope>
    <source>
        <strain evidence="3 4">CGMCC 1.7031</strain>
    </source>
</reference>
<keyword evidence="4" id="KW-1185">Reference proteome</keyword>
<dbReference type="SMART" id="SM00028">
    <property type="entry name" value="TPR"/>
    <property type="match status" value="3"/>
</dbReference>
<evidence type="ECO:0000256" key="1">
    <source>
        <dbReference type="PROSITE-ProRule" id="PRU00339"/>
    </source>
</evidence>
<dbReference type="PROSITE" id="PS50293">
    <property type="entry name" value="TPR_REGION"/>
    <property type="match status" value="1"/>
</dbReference>
<gene>
    <name evidence="3" type="ORF">SAMN02927903_02023</name>
</gene>
<dbReference type="RefSeq" id="WP_211516820.1">
    <property type="nucleotide sequence ID" value="NZ_FMVF01000008.1"/>
</dbReference>
<evidence type="ECO:0000313" key="3">
    <source>
        <dbReference type="EMBL" id="SCY67649.1"/>
    </source>
</evidence>
<evidence type="ECO:0000313" key="4">
    <source>
        <dbReference type="Proteomes" id="UP000199354"/>
    </source>
</evidence>
<feature type="repeat" description="TPR" evidence="1">
    <location>
        <begin position="81"/>
        <end position="114"/>
    </location>
</feature>
<dbReference type="InterPro" id="IPR011990">
    <property type="entry name" value="TPR-like_helical_dom_sf"/>
</dbReference>
<dbReference type="EMBL" id="FMVF01000008">
    <property type="protein sequence ID" value="SCY67649.1"/>
    <property type="molecule type" value="Genomic_DNA"/>
</dbReference>
<dbReference type="PANTHER" id="PTHR10098:SF108">
    <property type="entry name" value="TETRATRICOPEPTIDE REPEAT PROTEIN 28"/>
    <property type="match status" value="1"/>
</dbReference>
<proteinExistence type="predicted"/>
<feature type="signal peptide" evidence="2">
    <location>
        <begin position="1"/>
        <end position="17"/>
    </location>
</feature>
<protein>
    <submittedName>
        <fullName evidence="3">Tetratricopeptide repeat-containing protein</fullName>
    </submittedName>
</protein>
<dbReference type="PANTHER" id="PTHR10098">
    <property type="entry name" value="RAPSYN-RELATED"/>
    <property type="match status" value="1"/>
</dbReference>
<dbReference type="SUPFAM" id="SSF48452">
    <property type="entry name" value="TPR-like"/>
    <property type="match status" value="1"/>
</dbReference>
<accession>A0A1G5HVZ8</accession>
<evidence type="ECO:0000256" key="2">
    <source>
        <dbReference type="SAM" id="SignalP"/>
    </source>
</evidence>
<name>A0A1G5HVZ8_9FLAO</name>
<keyword evidence="2" id="KW-0732">Signal</keyword>
<dbReference type="Pfam" id="PF13424">
    <property type="entry name" value="TPR_12"/>
    <property type="match status" value="1"/>
</dbReference>
<dbReference type="STRING" id="490189.SAMN02927903_02023"/>